<dbReference type="Gene3D" id="6.10.140.1470">
    <property type="match status" value="1"/>
</dbReference>
<evidence type="ECO:0000313" key="3">
    <source>
        <dbReference type="Proteomes" id="UP000827092"/>
    </source>
</evidence>
<keyword evidence="3" id="KW-1185">Reference proteome</keyword>
<dbReference type="InterPro" id="IPR041667">
    <property type="entry name" value="Cupin_8"/>
</dbReference>
<dbReference type="EMBL" id="JAFNEN010000341">
    <property type="protein sequence ID" value="KAG8185268.1"/>
    <property type="molecule type" value="Genomic_DNA"/>
</dbReference>
<gene>
    <name evidence="2" type="ORF">JTE90_023881</name>
</gene>
<dbReference type="GO" id="GO:0000049">
    <property type="term" value="F:tRNA binding"/>
    <property type="evidence" value="ECO:0007669"/>
    <property type="project" value="TreeGrafter"/>
</dbReference>
<accession>A0AAV6UND0</accession>
<dbReference type="PANTHER" id="PTHR12461">
    <property type="entry name" value="HYPOXIA-INDUCIBLE FACTOR 1 ALPHA INHIBITOR-RELATED"/>
    <property type="match status" value="1"/>
</dbReference>
<sequence>MANKKTLPIVVVNVSSPLVQPIVSEIRLPFILRGADLGPCSERWTVDYLSSHLDKEEVKIHVSECPQLDFLKKNFSYKTLKFCELLQRASSESHKEGSFFVSPTEFYYLRSVGKDARKDVADIRQQFPAISEDIIFPDFVPKENIFSSVFRIASKDVSIWTHYDVMDNALIQVKGRKKAVLFPPTEVPNLYLNGDKSEVIDIDNPDYSKFPKFKEAGRLEGLLLPGDVLYIPAFWFHNMKYLDFGIAVNVFWKELDPDLYDKKDPYGNKDLLPAQQAFASVDKAIHNLSKLPPSYKKFYCLRLIAHIGKKMES</sequence>
<evidence type="ECO:0000313" key="2">
    <source>
        <dbReference type="EMBL" id="KAG8185268.1"/>
    </source>
</evidence>
<dbReference type="InterPro" id="IPR003347">
    <property type="entry name" value="JmjC_dom"/>
</dbReference>
<comment type="caution">
    <text evidence="2">The sequence shown here is derived from an EMBL/GenBank/DDBJ whole genome shotgun (WGS) entry which is preliminary data.</text>
</comment>
<feature type="domain" description="JmjC" evidence="1">
    <location>
        <begin position="101"/>
        <end position="269"/>
    </location>
</feature>
<dbReference type="SUPFAM" id="SSF51197">
    <property type="entry name" value="Clavaminate synthase-like"/>
    <property type="match status" value="1"/>
</dbReference>
<dbReference type="Pfam" id="PF13621">
    <property type="entry name" value="Cupin_8"/>
    <property type="match status" value="1"/>
</dbReference>
<organism evidence="2 3">
    <name type="scientific">Oedothorax gibbosus</name>
    <dbReference type="NCBI Taxonomy" id="931172"/>
    <lineage>
        <taxon>Eukaryota</taxon>
        <taxon>Metazoa</taxon>
        <taxon>Ecdysozoa</taxon>
        <taxon>Arthropoda</taxon>
        <taxon>Chelicerata</taxon>
        <taxon>Arachnida</taxon>
        <taxon>Araneae</taxon>
        <taxon>Araneomorphae</taxon>
        <taxon>Entelegynae</taxon>
        <taxon>Araneoidea</taxon>
        <taxon>Linyphiidae</taxon>
        <taxon>Erigoninae</taxon>
        <taxon>Oedothorax</taxon>
    </lineage>
</organism>
<protein>
    <recommendedName>
        <fullName evidence="1">JmjC domain-containing protein</fullName>
    </recommendedName>
</protein>
<dbReference type="Gene3D" id="2.60.120.650">
    <property type="entry name" value="Cupin"/>
    <property type="match status" value="1"/>
</dbReference>
<dbReference type="PANTHER" id="PTHR12461:SF104">
    <property type="entry name" value="TRNA WYBUTOSINE-SYNTHESIZING PROTEIN 5"/>
    <property type="match status" value="1"/>
</dbReference>
<name>A0AAV6UND0_9ARAC</name>
<dbReference type="PROSITE" id="PS51184">
    <property type="entry name" value="JMJC"/>
    <property type="match status" value="1"/>
</dbReference>
<dbReference type="Proteomes" id="UP000827092">
    <property type="component" value="Unassembled WGS sequence"/>
</dbReference>
<dbReference type="AlphaFoldDB" id="A0AAV6UND0"/>
<reference evidence="2 3" key="1">
    <citation type="journal article" date="2022" name="Nat. Ecol. Evol.">
        <title>A masculinizing supergene underlies an exaggerated male reproductive morph in a spider.</title>
        <authorList>
            <person name="Hendrickx F."/>
            <person name="De Corte Z."/>
            <person name="Sonet G."/>
            <person name="Van Belleghem S.M."/>
            <person name="Kostlbacher S."/>
            <person name="Vangestel C."/>
        </authorList>
    </citation>
    <scope>NUCLEOTIDE SEQUENCE [LARGE SCALE GENOMIC DNA]</scope>
    <source>
        <strain evidence="2">W744_W776</strain>
    </source>
</reference>
<dbReference type="GO" id="GO:0031591">
    <property type="term" value="P:wybutosine biosynthetic process"/>
    <property type="evidence" value="ECO:0007669"/>
    <property type="project" value="TreeGrafter"/>
</dbReference>
<evidence type="ECO:0000259" key="1">
    <source>
        <dbReference type="PROSITE" id="PS51184"/>
    </source>
</evidence>
<proteinExistence type="predicted"/>